<dbReference type="AlphaFoldDB" id="A0A1H8CGQ9"/>
<feature type="transmembrane region" description="Helical" evidence="6">
    <location>
        <begin position="71"/>
        <end position="91"/>
    </location>
</feature>
<dbReference type="STRING" id="1166340.SAMN05192583_1601"/>
<comment type="subcellular location">
    <subcellularLocation>
        <location evidence="1">Cell membrane</location>
        <topology evidence="1">Multi-pass membrane protein</topology>
    </subcellularLocation>
</comment>
<dbReference type="InterPro" id="IPR001123">
    <property type="entry name" value="LeuE-type"/>
</dbReference>
<dbReference type="Pfam" id="PF01810">
    <property type="entry name" value="LysE"/>
    <property type="match status" value="1"/>
</dbReference>
<dbReference type="GO" id="GO:0015171">
    <property type="term" value="F:amino acid transmembrane transporter activity"/>
    <property type="evidence" value="ECO:0007669"/>
    <property type="project" value="TreeGrafter"/>
</dbReference>
<dbReference type="EMBL" id="FOCF01000003">
    <property type="protein sequence ID" value="SEM94235.1"/>
    <property type="molecule type" value="Genomic_DNA"/>
</dbReference>
<dbReference type="Proteomes" id="UP000199206">
    <property type="component" value="Unassembled WGS sequence"/>
</dbReference>
<evidence type="ECO:0000256" key="1">
    <source>
        <dbReference type="ARBA" id="ARBA00004651"/>
    </source>
</evidence>
<evidence type="ECO:0000256" key="6">
    <source>
        <dbReference type="SAM" id="Phobius"/>
    </source>
</evidence>
<organism evidence="7 8">
    <name type="scientific">Sphingomonas gellani</name>
    <dbReference type="NCBI Taxonomy" id="1166340"/>
    <lineage>
        <taxon>Bacteria</taxon>
        <taxon>Pseudomonadati</taxon>
        <taxon>Pseudomonadota</taxon>
        <taxon>Alphaproteobacteria</taxon>
        <taxon>Sphingomonadales</taxon>
        <taxon>Sphingomonadaceae</taxon>
        <taxon>Sphingomonas</taxon>
    </lineage>
</organism>
<dbReference type="PIRSF" id="PIRSF006324">
    <property type="entry name" value="LeuE"/>
    <property type="match status" value="1"/>
</dbReference>
<dbReference type="PANTHER" id="PTHR30086:SF20">
    <property type="entry name" value="ARGININE EXPORTER PROTEIN ARGO-RELATED"/>
    <property type="match status" value="1"/>
</dbReference>
<dbReference type="RefSeq" id="WP_093665171.1">
    <property type="nucleotide sequence ID" value="NZ_FOCF01000003.1"/>
</dbReference>
<evidence type="ECO:0000256" key="3">
    <source>
        <dbReference type="ARBA" id="ARBA00022692"/>
    </source>
</evidence>
<feature type="transmembrane region" description="Helical" evidence="6">
    <location>
        <begin position="112"/>
        <end position="139"/>
    </location>
</feature>
<keyword evidence="8" id="KW-1185">Reference proteome</keyword>
<evidence type="ECO:0000313" key="7">
    <source>
        <dbReference type="EMBL" id="SEM94235.1"/>
    </source>
</evidence>
<keyword evidence="4 6" id="KW-1133">Transmembrane helix</keyword>
<dbReference type="PANTHER" id="PTHR30086">
    <property type="entry name" value="ARGININE EXPORTER PROTEIN ARGO"/>
    <property type="match status" value="1"/>
</dbReference>
<evidence type="ECO:0000313" key="8">
    <source>
        <dbReference type="Proteomes" id="UP000199206"/>
    </source>
</evidence>
<dbReference type="GO" id="GO:0005886">
    <property type="term" value="C:plasma membrane"/>
    <property type="evidence" value="ECO:0007669"/>
    <property type="project" value="UniProtKB-SubCell"/>
</dbReference>
<keyword evidence="2" id="KW-1003">Cell membrane</keyword>
<evidence type="ECO:0000256" key="4">
    <source>
        <dbReference type="ARBA" id="ARBA00022989"/>
    </source>
</evidence>
<reference evidence="8" key="1">
    <citation type="submission" date="2016-10" db="EMBL/GenBank/DDBJ databases">
        <authorList>
            <person name="Varghese N."/>
            <person name="Submissions S."/>
        </authorList>
    </citation>
    <scope>NUCLEOTIDE SEQUENCE [LARGE SCALE GENOMIC DNA]</scope>
    <source>
        <strain evidence="8">S6-262</strain>
    </source>
</reference>
<sequence>MALHTWWLYVTAVFLIAATPGPNMLHVTVQSVRHGPRRATIAMAGLMSAVLLCLVASALGLGALLKASPNLFGVLRWLGAGYLIWLGIKAWRAPASAATPTDPPPVRRSAGALYGAGLATGLSNPKLILFAAALFPQFLDPLRPFWTQLAVLVASFVAIEGFWYTMYALGGRSLAAWLARPSRQRLFDRVTGTIFIGFGGALLASRV</sequence>
<name>A0A1H8CGQ9_9SPHN</name>
<keyword evidence="3 6" id="KW-0812">Transmembrane</keyword>
<proteinExistence type="predicted"/>
<evidence type="ECO:0000256" key="2">
    <source>
        <dbReference type="ARBA" id="ARBA00022475"/>
    </source>
</evidence>
<gene>
    <name evidence="7" type="ORF">SAMN05192583_1601</name>
</gene>
<keyword evidence="5 6" id="KW-0472">Membrane</keyword>
<accession>A0A1H8CGQ9</accession>
<evidence type="ECO:0000256" key="5">
    <source>
        <dbReference type="ARBA" id="ARBA00023136"/>
    </source>
</evidence>
<feature type="transmembrane region" description="Helical" evidence="6">
    <location>
        <begin position="41"/>
        <end position="65"/>
    </location>
</feature>
<protein>
    <submittedName>
        <fullName evidence="7">Threonine/homoserine/homoserine lactone efflux protein</fullName>
    </submittedName>
</protein>
<feature type="transmembrane region" description="Helical" evidence="6">
    <location>
        <begin position="6"/>
        <end position="29"/>
    </location>
</feature>
<dbReference type="OrthoDB" id="9804822at2"/>
<feature type="transmembrane region" description="Helical" evidence="6">
    <location>
        <begin position="145"/>
        <end position="165"/>
    </location>
</feature>